<reference evidence="1 2" key="1">
    <citation type="submission" date="2013-08" db="EMBL/GenBank/DDBJ databases">
        <authorList>
            <person name="Stouthamer R."/>
            <person name="Nunney L."/>
        </authorList>
    </citation>
    <scope>NUCLEOTIDE SEQUENCE [LARGE SCALE GENOMIC DNA]</scope>
    <source>
        <strain evidence="2">ann-1</strain>
    </source>
</reference>
<proteinExistence type="predicted"/>
<protein>
    <submittedName>
        <fullName evidence="1">Uncharacterized protein</fullName>
    </submittedName>
</protein>
<dbReference type="EMBL" id="CP006696">
    <property type="protein sequence ID" value="AIC11684.1"/>
    <property type="molecule type" value="Genomic_DNA"/>
</dbReference>
<dbReference type="KEGG" id="xfs:D934_13380"/>
<dbReference type="HOGENOM" id="CLU_2903376_0_0_6"/>
<dbReference type="AlphaFoldDB" id="A0A060H4H9"/>
<organism evidence="1 2">
    <name type="scientific">Xylella fastidiosa subsp. sandyi Ann-1</name>
    <dbReference type="NCBI Taxonomy" id="155920"/>
    <lineage>
        <taxon>Bacteria</taxon>
        <taxon>Pseudomonadati</taxon>
        <taxon>Pseudomonadota</taxon>
        <taxon>Gammaproteobacteria</taxon>
        <taxon>Lysobacterales</taxon>
        <taxon>Lysobacteraceae</taxon>
        <taxon>Xylella</taxon>
    </lineage>
</organism>
<evidence type="ECO:0000313" key="2">
    <source>
        <dbReference type="Proteomes" id="UP000027215"/>
    </source>
</evidence>
<dbReference type="Proteomes" id="UP000027215">
    <property type="component" value="Chromosome"/>
</dbReference>
<sequence length="62" mass="7140">MDIAPCPPFLKTQHQTFEFCNTQATVAIEPEARCMTMENIAHLLHLQNLHDALIAYQVWTRS</sequence>
<name>A0A060H4H9_XYLFS</name>
<accession>A0A060H4H9</accession>
<evidence type="ECO:0000313" key="1">
    <source>
        <dbReference type="EMBL" id="AIC11684.1"/>
    </source>
</evidence>
<gene>
    <name evidence="1" type="ORF">D934_13380</name>
</gene>